<dbReference type="SMART" id="SM00342">
    <property type="entry name" value="HTH_ARAC"/>
    <property type="match status" value="1"/>
</dbReference>
<keyword evidence="2" id="KW-0804">Transcription</keyword>
<dbReference type="Gene3D" id="1.10.10.60">
    <property type="entry name" value="Homeodomain-like"/>
    <property type="match status" value="2"/>
</dbReference>
<gene>
    <name evidence="4" type="ORF">FHK82_15335</name>
</gene>
<dbReference type="Proteomes" id="UP000317355">
    <property type="component" value="Unassembled WGS sequence"/>
</dbReference>
<evidence type="ECO:0000256" key="1">
    <source>
        <dbReference type="ARBA" id="ARBA00023015"/>
    </source>
</evidence>
<dbReference type="EMBL" id="VMRY01000087">
    <property type="protein sequence ID" value="TVT51621.1"/>
    <property type="molecule type" value="Genomic_DNA"/>
</dbReference>
<dbReference type="GO" id="GO:0003700">
    <property type="term" value="F:DNA-binding transcription factor activity"/>
    <property type="evidence" value="ECO:0007669"/>
    <property type="project" value="InterPro"/>
</dbReference>
<dbReference type="InterPro" id="IPR018060">
    <property type="entry name" value="HTH_AraC"/>
</dbReference>
<evidence type="ECO:0000259" key="3">
    <source>
        <dbReference type="PROSITE" id="PS01124"/>
    </source>
</evidence>
<dbReference type="Pfam" id="PF01965">
    <property type="entry name" value="DJ-1_PfpI"/>
    <property type="match status" value="1"/>
</dbReference>
<dbReference type="Gene3D" id="3.40.50.880">
    <property type="match status" value="1"/>
</dbReference>
<feature type="domain" description="HTH araC/xylS-type" evidence="3">
    <location>
        <begin position="223"/>
        <end position="321"/>
    </location>
</feature>
<organism evidence="4 5">
    <name type="scientific">Sedimenticola thiotaurini</name>
    <dbReference type="NCBI Taxonomy" id="1543721"/>
    <lineage>
        <taxon>Bacteria</taxon>
        <taxon>Pseudomonadati</taxon>
        <taxon>Pseudomonadota</taxon>
        <taxon>Gammaproteobacteria</taxon>
        <taxon>Chromatiales</taxon>
        <taxon>Sedimenticolaceae</taxon>
        <taxon>Sedimenticola</taxon>
    </lineage>
</organism>
<protein>
    <submittedName>
        <fullName evidence="4">GlxA family transcriptional regulator</fullName>
    </submittedName>
</protein>
<name>A0A558CS79_9GAMM</name>
<dbReference type="InterPro" id="IPR052158">
    <property type="entry name" value="INH-QAR"/>
</dbReference>
<dbReference type="PROSITE" id="PS01124">
    <property type="entry name" value="HTH_ARAC_FAMILY_2"/>
    <property type="match status" value="1"/>
</dbReference>
<evidence type="ECO:0000256" key="2">
    <source>
        <dbReference type="ARBA" id="ARBA00023163"/>
    </source>
</evidence>
<dbReference type="GO" id="GO:0043565">
    <property type="term" value="F:sequence-specific DNA binding"/>
    <property type="evidence" value="ECO:0007669"/>
    <property type="project" value="InterPro"/>
</dbReference>
<dbReference type="PANTHER" id="PTHR43130:SF11">
    <property type="entry name" value="TRANSCRIPTIONAL REGULATORY PROTEIN"/>
    <property type="match status" value="1"/>
</dbReference>
<comment type="caution">
    <text evidence="4">The sequence shown here is derived from an EMBL/GenBank/DDBJ whole genome shotgun (WGS) entry which is preliminary data.</text>
</comment>
<dbReference type="InterPro" id="IPR029062">
    <property type="entry name" value="Class_I_gatase-like"/>
</dbReference>
<reference evidence="4 5" key="1">
    <citation type="submission" date="2019-07" db="EMBL/GenBank/DDBJ databases">
        <title>The pathways for chlorine oxyanion respiration interact through the shared metabolite chlorate.</title>
        <authorList>
            <person name="Barnum T.P."/>
            <person name="Cheng Y."/>
            <person name="Hill K.A."/>
            <person name="Lucas L.N."/>
            <person name="Carlson H.K."/>
            <person name="Coates J.D."/>
        </authorList>
    </citation>
    <scope>NUCLEOTIDE SEQUENCE [LARGE SCALE GENOMIC DNA]</scope>
    <source>
        <strain evidence="4">BK-3</strain>
    </source>
</reference>
<dbReference type="InterPro" id="IPR009057">
    <property type="entry name" value="Homeodomain-like_sf"/>
</dbReference>
<dbReference type="SUPFAM" id="SSF52317">
    <property type="entry name" value="Class I glutamine amidotransferase-like"/>
    <property type="match status" value="1"/>
</dbReference>
<accession>A0A558CS79</accession>
<evidence type="ECO:0000313" key="4">
    <source>
        <dbReference type="EMBL" id="TVT51621.1"/>
    </source>
</evidence>
<keyword evidence="1" id="KW-0805">Transcription regulation</keyword>
<dbReference type="CDD" id="cd03138">
    <property type="entry name" value="GATase1_AraC_2"/>
    <property type="match status" value="1"/>
</dbReference>
<dbReference type="Pfam" id="PF12833">
    <property type="entry name" value="HTH_18"/>
    <property type="match status" value="1"/>
</dbReference>
<evidence type="ECO:0000313" key="5">
    <source>
        <dbReference type="Proteomes" id="UP000317355"/>
    </source>
</evidence>
<sequence>MKKVTILCFDYAFSSVITGVLDLFSLAGVTWNRIHHEQPQALFESRLVSQKGASIRCLNDLVIQPDCALDEVKATDIIFIPPIGGNIDKTIAHQIEAIEWLRAMHDNGSQIVSSCTGTFLLAETGLLDGKEATTHWGYAEQFKQRYPTIQLKPEQLITNEISLLCAAGGSAWLDLSLLLIEQHFGHDIAVQTAKALVIERKQQTQTPYFTNHGQKYHKDSDILSAQLWLENHFSEKINIDVLGADYGMSSRTFKRRFKQATGDTPLSYLQSLRIEMAKKLLESGRLSVELITQHVGYSDSSSFMKLFKRETGISPQAYRQAFSHTRYGNSRTKSS</sequence>
<dbReference type="SUPFAM" id="SSF46689">
    <property type="entry name" value="Homeodomain-like"/>
    <property type="match status" value="2"/>
</dbReference>
<dbReference type="InterPro" id="IPR002818">
    <property type="entry name" value="DJ-1/PfpI"/>
</dbReference>
<dbReference type="PANTHER" id="PTHR43130">
    <property type="entry name" value="ARAC-FAMILY TRANSCRIPTIONAL REGULATOR"/>
    <property type="match status" value="1"/>
</dbReference>
<dbReference type="AlphaFoldDB" id="A0A558CS79"/>
<proteinExistence type="predicted"/>